<protein>
    <submittedName>
        <fullName evidence="2">Uncharacterized protein</fullName>
    </submittedName>
</protein>
<evidence type="ECO:0000313" key="3">
    <source>
        <dbReference type="Proteomes" id="UP000018948"/>
    </source>
</evidence>
<dbReference type="PANTHER" id="PTHR37028">
    <property type="entry name" value="UNNAMED PRODUCT-RELATED"/>
    <property type="match status" value="1"/>
</dbReference>
<reference evidence="2 3" key="1">
    <citation type="submission" date="2013-11" db="EMBL/GenBank/DDBJ databases">
        <title>The Genome Sequence of Phytophthora parasitica P10297.</title>
        <authorList>
            <consortium name="The Broad Institute Genomics Platform"/>
            <person name="Russ C."/>
            <person name="Tyler B."/>
            <person name="Panabieres F."/>
            <person name="Shan W."/>
            <person name="Tripathy S."/>
            <person name="Grunwald N."/>
            <person name="Machado M."/>
            <person name="Johnson C.S."/>
            <person name="Walker B."/>
            <person name="Young S.K."/>
            <person name="Zeng Q."/>
            <person name="Gargeya S."/>
            <person name="Fitzgerald M."/>
            <person name="Haas B."/>
            <person name="Abouelleil A."/>
            <person name="Allen A.W."/>
            <person name="Alvarado L."/>
            <person name="Arachchi H.M."/>
            <person name="Berlin A.M."/>
            <person name="Chapman S.B."/>
            <person name="Gainer-Dewar J."/>
            <person name="Goldberg J."/>
            <person name="Griggs A."/>
            <person name="Gujja S."/>
            <person name="Hansen M."/>
            <person name="Howarth C."/>
            <person name="Imamovic A."/>
            <person name="Ireland A."/>
            <person name="Larimer J."/>
            <person name="McCowan C."/>
            <person name="Murphy C."/>
            <person name="Pearson M."/>
            <person name="Poon T.W."/>
            <person name="Priest M."/>
            <person name="Roberts A."/>
            <person name="Saif S."/>
            <person name="Shea T."/>
            <person name="Sisk P."/>
            <person name="Sykes S."/>
            <person name="Wortman J."/>
            <person name="Nusbaum C."/>
            <person name="Birren B."/>
        </authorList>
    </citation>
    <scope>NUCLEOTIDE SEQUENCE [LARGE SCALE GENOMIC DNA]</scope>
    <source>
        <strain evidence="2 3">P10297</strain>
    </source>
</reference>
<evidence type="ECO:0000256" key="1">
    <source>
        <dbReference type="SAM" id="MobiDB-lite"/>
    </source>
</evidence>
<feature type="region of interest" description="Disordered" evidence="1">
    <location>
        <begin position="321"/>
        <end position="352"/>
    </location>
</feature>
<feature type="compositionally biased region" description="Low complexity" evidence="1">
    <location>
        <begin position="592"/>
        <end position="601"/>
    </location>
</feature>
<proteinExistence type="predicted"/>
<feature type="region of interest" description="Disordered" evidence="1">
    <location>
        <begin position="574"/>
        <end position="614"/>
    </location>
</feature>
<dbReference type="OrthoDB" id="102121at2759"/>
<evidence type="ECO:0000313" key="2">
    <source>
        <dbReference type="EMBL" id="ETP52301.1"/>
    </source>
</evidence>
<organism evidence="2 3">
    <name type="scientific">Phytophthora nicotianae P10297</name>
    <dbReference type="NCBI Taxonomy" id="1317064"/>
    <lineage>
        <taxon>Eukaryota</taxon>
        <taxon>Sar</taxon>
        <taxon>Stramenopiles</taxon>
        <taxon>Oomycota</taxon>
        <taxon>Peronosporomycetes</taxon>
        <taxon>Peronosporales</taxon>
        <taxon>Peronosporaceae</taxon>
        <taxon>Phytophthora</taxon>
    </lineage>
</organism>
<name>W2ZZD9_PHYNI</name>
<dbReference type="PANTHER" id="PTHR37028:SF9">
    <property type="entry name" value="NUCLEAR PROTEIN MDM1"/>
    <property type="match status" value="1"/>
</dbReference>
<dbReference type="Proteomes" id="UP000018948">
    <property type="component" value="Unassembled WGS sequence"/>
</dbReference>
<accession>W2ZZD9</accession>
<dbReference type="AlphaFoldDB" id="W2ZZD9"/>
<feature type="region of interest" description="Disordered" evidence="1">
    <location>
        <begin position="283"/>
        <end position="305"/>
    </location>
</feature>
<comment type="caution">
    <text evidence="2">The sequence shown here is derived from an EMBL/GenBank/DDBJ whole genome shotgun (WGS) entry which is preliminary data.</text>
</comment>
<sequence length="670" mass="77332">MTMEVQGAGACDEVLALKQFLQGMLLADHDGHYEPSLPEPRKGVIQNDILLEHMGVPMSDASSSGCSAYSLDDERPAAVVPLHILSPQQHQQQNTCHPVHVNELDVVNHDRFDAEDLLGNDQNEVEDDTCNPHQEDQFSRSYVNKTSTKLLRRSTTFEPDFQTRMKQFLLKNQQKKERIRQSLKVHDEPEITPVPQINRRSKCIPRNVSHLMAWNNEKETKLARLRDTETAKQEANCIGKPSISKHSVEIFSKRQDDVALCKVEDRLHLLGLIYQYQQEERKRAEERDASSSVQPRLAPHSANVQRRRRFSVHERLYQLSKRKLATSDNNDSEHCTGESTARRRRERNTNSKTIVDTAQRLHALDKQYKQKQMLLREERKRYFDDLRVRFLARDEILIPPDNEMPSLFNITHQAAPKMNARSRMLAAKKKKIPTPKSPLRCGCCGGKENKEGKCCCTIEPRVNQKRAADIYDRQLKWKNANEARRSHQKQLQDTLSMMECTFRNPFYRKAWNTLDDRQRQSTEKETTEASAAFFNRCMIWAEKRNQHVAQEKKVIDEKRLEECTFKPRVIRRTPKYLAPKHIQSNQQDEADPSSSQSSSPSHIPNFSMTPSPERRDLATEELMTQLYSALDLQALVGELTPQHNSIGSDDEGAHGFPKYTFTDLGEFAGR</sequence>
<gene>
    <name evidence="2" type="ORF">F442_02660</name>
</gene>
<dbReference type="EMBL" id="ANIY01000570">
    <property type="protein sequence ID" value="ETP52301.1"/>
    <property type="molecule type" value="Genomic_DNA"/>
</dbReference>